<dbReference type="STRING" id="1076872.G8ZXP7"/>
<evidence type="ECO:0000256" key="2">
    <source>
        <dbReference type="ARBA" id="ARBA00022670"/>
    </source>
</evidence>
<sequence length="700" mass="78939">MDNWRLLNDLRKSVYCGKGGNHREKLEELVYLASKSNDEDLLKSALLLEKEIESVSTKQKILWLTSTVNGNFYPPLEVDLAGPVPWEGTHLLEPGSKNMESKYPNRAPLKVEETSELLQCKDIDDCSFIATLICMRVENVDRPRVRQIAKNLYVVELHFNGSKRLVTVDTSKIPTDTDGKQLSMHSSDIVDKIVELAYLQVKAQSYETSGSNCAVDAFRLVGFLPEILDARDCDVKQLIRYFQSGLCLIALGTGPGVSKASEFLVGNHDYPVVAVGKTSECLVIQDPLNPALHFEVNGDNLRRHYEQVYISWCHSKLFAYKTSLHFFYNGENCNRFNSIVDKPTFILDNHSKIKEPVQILLETHLEGSCNSTSGTAYLKQLREDVLLDNSSTPDGATNIRLQLSKYELSPGQKIRLFCHSSKSSTFSIHAFSNSQQLTIMREAKRLEVSSIEFEPNFSATTDSCDYFRNPTMMLRVESPISQEISVHLQLMSESPKDMINLQVYALNDHTLKRPMVTLARYEGQKCDIRDLALISNTSYKVVCSSYATPISSKFKLLATPSISSSHARITFNQIYQEFGGLPYHVEKTLEWSEDTNRIKVRLLSKNNNRCFIRIVPQVLPPLLSIRCNVYDGETHQQICKTNDFLKPGLAGVVIDQLEIVDCSDIVLLIEKDDPKIQGKVLASLPFKLLIGSQSKLSLKD</sequence>
<reference evidence="6 7" key="1">
    <citation type="journal article" date="2011" name="Proc. Natl. Acad. Sci. U.S.A.">
        <title>Evolutionary erosion of yeast sex chromosomes by mating-type switching accidents.</title>
        <authorList>
            <person name="Gordon J.L."/>
            <person name="Armisen D."/>
            <person name="Proux-Wera E."/>
            <person name="Oheigeartaigh S.S."/>
            <person name="Byrne K.P."/>
            <person name="Wolfe K.H."/>
        </authorList>
    </citation>
    <scope>NUCLEOTIDE SEQUENCE [LARGE SCALE GENOMIC DNA]</scope>
    <source>
        <strain evidence="7">ATCC 10662 / CBS 1146 / NBRC 0425 / NCYC 2629 / NRRL Y-866</strain>
    </source>
</reference>
<dbReference type="InParanoid" id="G8ZXP7"/>
<dbReference type="GO" id="GO:0006508">
    <property type="term" value="P:proteolysis"/>
    <property type="evidence" value="ECO:0007669"/>
    <property type="project" value="UniProtKB-KW"/>
</dbReference>
<evidence type="ECO:0000256" key="1">
    <source>
        <dbReference type="ARBA" id="ARBA00010193"/>
    </source>
</evidence>
<dbReference type="PANTHER" id="PTHR46143">
    <property type="entry name" value="CALPAIN-7"/>
    <property type="match status" value="1"/>
</dbReference>
<accession>G8ZXP7</accession>
<evidence type="ECO:0000256" key="5">
    <source>
        <dbReference type="ARBA" id="ARBA00042255"/>
    </source>
</evidence>
<keyword evidence="2" id="KW-0645">Protease</keyword>
<keyword evidence="3" id="KW-0378">Hydrolase</keyword>
<dbReference type="eggNOG" id="KOG0045">
    <property type="taxonomic scope" value="Eukaryota"/>
</dbReference>
<keyword evidence="4" id="KW-0788">Thiol protease</keyword>
<gene>
    <name evidence="6" type="primary">TDEL0G02970</name>
    <name evidence="6" type="ORF">TDEL_0G02970</name>
</gene>
<dbReference type="GO" id="GO:0004197">
    <property type="term" value="F:cysteine-type endopeptidase activity"/>
    <property type="evidence" value="ECO:0007669"/>
    <property type="project" value="TreeGrafter"/>
</dbReference>
<evidence type="ECO:0000313" key="6">
    <source>
        <dbReference type="EMBL" id="CCE93664.1"/>
    </source>
</evidence>
<dbReference type="GeneID" id="11504880"/>
<evidence type="ECO:0000256" key="4">
    <source>
        <dbReference type="ARBA" id="ARBA00022807"/>
    </source>
</evidence>
<dbReference type="EMBL" id="HE616748">
    <property type="protein sequence ID" value="CCE93664.1"/>
    <property type="molecule type" value="Genomic_DNA"/>
</dbReference>
<evidence type="ECO:0000256" key="3">
    <source>
        <dbReference type="ARBA" id="ARBA00022801"/>
    </source>
</evidence>
<dbReference type="MEROPS" id="C02.030"/>
<dbReference type="OrthoDB" id="167576at2759"/>
<dbReference type="KEGG" id="tdl:TDEL_0G02970"/>
<protein>
    <recommendedName>
        <fullName evidence="5">Cysteine protease RIM13</fullName>
    </recommendedName>
</protein>
<dbReference type="InterPro" id="IPR038765">
    <property type="entry name" value="Papain-like_cys_pep_sf"/>
</dbReference>
<dbReference type="Proteomes" id="UP000005627">
    <property type="component" value="Chromosome 7"/>
</dbReference>
<dbReference type="PANTHER" id="PTHR46143:SF1">
    <property type="entry name" value="CALPAIN-7"/>
    <property type="match status" value="1"/>
</dbReference>
<dbReference type="SUPFAM" id="SSF54001">
    <property type="entry name" value="Cysteine proteinases"/>
    <property type="match status" value="1"/>
</dbReference>
<dbReference type="FunCoup" id="G8ZXP7">
    <property type="interactions" value="37"/>
</dbReference>
<proteinExistence type="inferred from homology"/>
<name>G8ZXP7_TORDE</name>
<keyword evidence="7" id="KW-1185">Reference proteome</keyword>
<dbReference type="AlphaFoldDB" id="G8ZXP7"/>
<organism evidence="6 7">
    <name type="scientific">Torulaspora delbrueckii</name>
    <name type="common">Yeast</name>
    <name type="synonym">Candida colliculosa</name>
    <dbReference type="NCBI Taxonomy" id="4950"/>
    <lineage>
        <taxon>Eukaryota</taxon>
        <taxon>Fungi</taxon>
        <taxon>Dikarya</taxon>
        <taxon>Ascomycota</taxon>
        <taxon>Saccharomycotina</taxon>
        <taxon>Saccharomycetes</taxon>
        <taxon>Saccharomycetales</taxon>
        <taxon>Saccharomycetaceae</taxon>
        <taxon>Torulaspora</taxon>
    </lineage>
</organism>
<dbReference type="InterPro" id="IPR051297">
    <property type="entry name" value="PalB/RIM13"/>
</dbReference>
<dbReference type="HOGENOM" id="CLU_395483_0_0_1"/>
<dbReference type="RefSeq" id="XP_003682875.1">
    <property type="nucleotide sequence ID" value="XM_003682827.1"/>
</dbReference>
<evidence type="ECO:0000313" key="7">
    <source>
        <dbReference type="Proteomes" id="UP000005627"/>
    </source>
</evidence>
<comment type="similarity">
    <text evidence="1">Belongs to the peptidase C2 family. PalB/RIM13 subfamily.</text>
</comment>